<dbReference type="InterPro" id="IPR051480">
    <property type="entry name" value="Endocytic_GEF_Adapter"/>
</dbReference>
<comment type="subcellular location">
    <subcellularLocation>
        <location evidence="1">Cytoplasm</location>
    </subcellularLocation>
</comment>
<dbReference type="CDD" id="cd00160">
    <property type="entry name" value="RhoGEF"/>
    <property type="match status" value="1"/>
</dbReference>
<gene>
    <name evidence="6" type="ORF">PAPOLLO_LOCUS18267</name>
</gene>
<dbReference type="InterPro" id="IPR001849">
    <property type="entry name" value="PH_domain"/>
</dbReference>
<feature type="compositionally biased region" description="Basic residues" evidence="3">
    <location>
        <begin position="130"/>
        <end position="142"/>
    </location>
</feature>
<dbReference type="Proteomes" id="UP000691718">
    <property type="component" value="Unassembled WGS sequence"/>
</dbReference>
<dbReference type="PROSITE" id="PS50003">
    <property type="entry name" value="PH_DOMAIN"/>
    <property type="match status" value="1"/>
</dbReference>
<evidence type="ECO:0000313" key="6">
    <source>
        <dbReference type="EMBL" id="CAG5025084.1"/>
    </source>
</evidence>
<protein>
    <submittedName>
        <fullName evidence="6">(apollo) hypothetical protein</fullName>
    </submittedName>
</protein>
<feature type="region of interest" description="Disordered" evidence="3">
    <location>
        <begin position="117"/>
        <end position="168"/>
    </location>
</feature>
<dbReference type="FunFam" id="1.20.900.10:FF:000038">
    <property type="entry name" value="Myosin-M heavy chain"/>
    <property type="match status" value="1"/>
</dbReference>
<feature type="compositionally biased region" description="Low complexity" evidence="3">
    <location>
        <begin position="635"/>
        <end position="649"/>
    </location>
</feature>
<dbReference type="PANTHER" id="PTHR46006:SF5">
    <property type="entry name" value="DH DOMAIN-CONTAINING PROTEIN"/>
    <property type="match status" value="1"/>
</dbReference>
<dbReference type="Pfam" id="PF00621">
    <property type="entry name" value="RhoGEF"/>
    <property type="match status" value="1"/>
</dbReference>
<dbReference type="GO" id="GO:0005085">
    <property type="term" value="F:guanyl-nucleotide exchange factor activity"/>
    <property type="evidence" value="ECO:0007669"/>
    <property type="project" value="InterPro"/>
</dbReference>
<dbReference type="InterPro" id="IPR000219">
    <property type="entry name" value="DH_dom"/>
</dbReference>
<feature type="domain" description="DH" evidence="5">
    <location>
        <begin position="743"/>
        <end position="934"/>
    </location>
</feature>
<proteinExistence type="predicted"/>
<sequence>MNNEANSTHKVKTEDNNIPKIPVLRRSESERLNSILTISPPKFLDTMALRSKPKHGHTSQVFFKSVSEKNLESENNFLISQETNNELKSQHYSKDDEKHENLSDSSEITSKVLQNLRHGLSTSPEPPPRLKSKDRSKSKKQNYVKARFIRNNSSSSTSDEWSDANEGEQKTILRVKQFDSDEADDRNENKNLLHIVDNEPKKTSIQINGSECYSTMNVGTDTPIYLSSVVVNDDYGNTCNTYQTGTTVTISVGSPQKEMKKSKSQIYIGAIFSEAGKGKEEPNTYEDIYNGSNKSYELTSPLNDNSTNDISSILSDPVEAVKRNLIPHVCGKSNDTLGDLSSTKQEYCDNDKENQNQGEKGNFVTKLFNDPFFGHLAEGLDTDLVKKLIENSLIKLQETKNKEDTDSSKATIEKLIESSLKNMKSDLSRDSKNETQKNSEDIISNKKEVNTTGTDIDDNGCSAPYESMEYESGAMGVFSDLEPMSDCYNASASELSTEDDTNSTRSKFYQMLVDAALCDIEITNTTDEDHLYESIRLNTDPIYEEIGDMPPPLPVNPPPNSLLLHEDEKRSGSRSIFEGASKYDILSYLVDAKERGIDDEDTYITSYGNENDSSVLVEESKDKKESELVKNHLRSNTSQLSSSSDSSEDNSLIINHEVLEKPVVCKKTSAEIERNDSGVGSETSKSSRSRLQGKILPCNTLTEKNAPIHLCEDCDSAVETQVTEQGSVFAPLVCRKCAKKRAERKEIITEIVETEEKYGRDLQIILEEFYKPMLVAGLLTQEQLSAIFLNVEELIENNQVLSEKLRDALEIAVEQGDEDLLTVNVGKILLECSGMLTAFQSYCVKQAGAALLLAGLEKEKELLRIFLRVSQMENTVLRRMNLNSFLMVPVQRVTKYPLLLSRLYRATPSCASEREDVRGAQRCVESRLEEINAAAAAAAAAARDVPLWRRLAAARRTAHDLHVADIRLRKMAVDVLDWNHDDARFAMEGKLLFTQPNDNNWRKGRTIKLMPINALLVTNGKPTTTHKTNEIRETREARDREAREKEGEALFARSGVREAALLLVREKAGRYTLQREPLFLDRCVVAADHEPEHFFEVHEITTKDSYIFKADESTRTRTWYRQLQYHAQGAGAWRKRRNALANIMINPMLTRN</sequence>
<dbReference type="PROSITE" id="PS50010">
    <property type="entry name" value="DH_2"/>
    <property type="match status" value="1"/>
</dbReference>
<dbReference type="OrthoDB" id="2015333at2759"/>
<evidence type="ECO:0000259" key="5">
    <source>
        <dbReference type="PROSITE" id="PS50010"/>
    </source>
</evidence>
<dbReference type="PANTHER" id="PTHR46006">
    <property type="entry name" value="RHO GUANINE NUCLEOTIDE EXCHANGE FACTOR AT 64C, ISOFORM A"/>
    <property type="match status" value="1"/>
</dbReference>
<comment type="caution">
    <text evidence="6">The sequence shown here is derived from an EMBL/GenBank/DDBJ whole genome shotgun (WGS) entry which is preliminary data.</text>
</comment>
<dbReference type="AlphaFoldDB" id="A0A8S3XIL1"/>
<reference evidence="6" key="1">
    <citation type="submission" date="2021-04" db="EMBL/GenBank/DDBJ databases">
        <authorList>
            <person name="Tunstrom K."/>
        </authorList>
    </citation>
    <scope>NUCLEOTIDE SEQUENCE</scope>
</reference>
<keyword evidence="7" id="KW-1185">Reference proteome</keyword>
<organism evidence="6 7">
    <name type="scientific">Parnassius apollo</name>
    <name type="common">Apollo butterfly</name>
    <name type="synonym">Papilio apollo</name>
    <dbReference type="NCBI Taxonomy" id="110799"/>
    <lineage>
        <taxon>Eukaryota</taxon>
        <taxon>Metazoa</taxon>
        <taxon>Ecdysozoa</taxon>
        <taxon>Arthropoda</taxon>
        <taxon>Hexapoda</taxon>
        <taxon>Insecta</taxon>
        <taxon>Pterygota</taxon>
        <taxon>Neoptera</taxon>
        <taxon>Endopterygota</taxon>
        <taxon>Lepidoptera</taxon>
        <taxon>Glossata</taxon>
        <taxon>Ditrysia</taxon>
        <taxon>Papilionoidea</taxon>
        <taxon>Papilionidae</taxon>
        <taxon>Parnassiinae</taxon>
        <taxon>Parnassini</taxon>
        <taxon>Parnassius</taxon>
        <taxon>Parnassius</taxon>
    </lineage>
</organism>
<feature type="domain" description="PH" evidence="4">
    <location>
        <begin position="984"/>
        <end position="1128"/>
    </location>
</feature>
<evidence type="ECO:0000256" key="1">
    <source>
        <dbReference type="ARBA" id="ARBA00004496"/>
    </source>
</evidence>
<accession>A0A8S3XIL1</accession>
<dbReference type="EMBL" id="CAJQZP010001172">
    <property type="protein sequence ID" value="CAG5025084.1"/>
    <property type="molecule type" value="Genomic_DNA"/>
</dbReference>
<evidence type="ECO:0000313" key="7">
    <source>
        <dbReference type="Proteomes" id="UP000691718"/>
    </source>
</evidence>
<dbReference type="GO" id="GO:0035025">
    <property type="term" value="P:positive regulation of Rho protein signal transduction"/>
    <property type="evidence" value="ECO:0007669"/>
    <property type="project" value="TreeGrafter"/>
</dbReference>
<feature type="region of interest" description="Disordered" evidence="3">
    <location>
        <begin position="1"/>
        <end position="21"/>
    </location>
</feature>
<dbReference type="SMART" id="SM00325">
    <property type="entry name" value="RhoGEF"/>
    <property type="match status" value="1"/>
</dbReference>
<keyword evidence="2" id="KW-0963">Cytoplasm</keyword>
<evidence type="ECO:0000259" key="4">
    <source>
        <dbReference type="PROSITE" id="PS50003"/>
    </source>
</evidence>
<dbReference type="GO" id="GO:0031097">
    <property type="term" value="C:medial cortex"/>
    <property type="evidence" value="ECO:0007669"/>
    <property type="project" value="UniProtKB-ARBA"/>
</dbReference>
<feature type="region of interest" description="Disordered" evidence="3">
    <location>
        <begin position="629"/>
        <end position="649"/>
    </location>
</feature>
<evidence type="ECO:0000256" key="2">
    <source>
        <dbReference type="ARBA" id="ARBA00022490"/>
    </source>
</evidence>
<evidence type="ECO:0000256" key="3">
    <source>
        <dbReference type="SAM" id="MobiDB-lite"/>
    </source>
</evidence>
<feature type="region of interest" description="Disordered" evidence="3">
    <location>
        <begin position="423"/>
        <end position="442"/>
    </location>
</feature>
<name>A0A8S3XIL1_PARAO</name>